<dbReference type="GO" id="GO:0006207">
    <property type="term" value="P:'de novo' pyrimidine nucleobase biosynthetic process"/>
    <property type="evidence" value="ECO:0007669"/>
    <property type="project" value="InterPro"/>
</dbReference>
<dbReference type="GO" id="GO:0006526">
    <property type="term" value="P:L-arginine biosynthetic process"/>
    <property type="evidence" value="ECO:0007669"/>
    <property type="project" value="UniProtKB-UniRule"/>
</dbReference>
<dbReference type="UniPathway" id="UPA00068">
    <property type="reaction ID" value="UER00171"/>
</dbReference>
<sequence length="348" mass="39126">MKGFIKLNDSTIFEGEIISKKDFGQGEVVFNTSMTGYEESITDPSYAGEILVMTYPLIGNYGVNLENLQSKRPPIKGLIVKDYCQFPSHHTSQYSLLDYLDQYDVPVLNKVDTRALTKKLRTEGSMYGVIATQDYSLEVSTSTENLLDSVSTKETYRIQGDGPKIALIDLGVKKNIVKQLKSEGYDIYVFPYNSTKNDVDKVQPDLVLFSNGPGDPKKAKEAILLAKEFIGEKPLFGICLGHQIISLALGFNTVKMKFGHRGTNHPVKNLLNNKCYITSQNHGYMVEKESVKNKDLIITYINLNDQSIEGIMHKKYPIFTVQFHPECGPGVHDTAFIFKKIRGLICRQ</sequence>
<comment type="function">
    <text evidence="8">Small subunit of the glutamine-dependent carbamoyl phosphate synthetase (CPSase). CPSase catalyzes the formation of carbamoyl phosphate from the ammonia moiety of glutamine, carbonate, and phosphate donated by ATP, constituting the first step of 2 biosynthetic pathways, one leading to arginine and/or urea and the other to pyrimidine nucleotides. The small subunit (glutamine amidotransferase) binds and cleaves glutamine to supply the large subunit with the substrate ammonia.</text>
</comment>
<dbReference type="InterPro" id="IPR035686">
    <property type="entry name" value="CPSase_GATase1"/>
</dbReference>
<dbReference type="Gene3D" id="3.40.50.880">
    <property type="match status" value="1"/>
</dbReference>
<evidence type="ECO:0000256" key="4">
    <source>
        <dbReference type="ARBA" id="ARBA00022741"/>
    </source>
</evidence>
<dbReference type="InterPro" id="IPR036480">
    <property type="entry name" value="CarbP_synth_ssu_N_sf"/>
</dbReference>
<dbReference type="NCBIfam" id="NF009475">
    <property type="entry name" value="PRK12838.1"/>
    <property type="match status" value="1"/>
</dbReference>
<comment type="pathway">
    <text evidence="8">Pyrimidine metabolism; UMP biosynthesis via de novo pathway; (S)-dihydroorotate from bicarbonate: step 1/3.</text>
</comment>
<keyword evidence="8" id="KW-0665">Pyrimidine biosynthesis</keyword>
<feature type="active site" evidence="8">
    <location>
        <position position="326"/>
    </location>
</feature>
<evidence type="ECO:0000313" key="11">
    <source>
        <dbReference type="Proteomes" id="UP000236434"/>
    </source>
</evidence>
<keyword evidence="8" id="KW-0028">Amino-acid biosynthesis</keyword>
<dbReference type="GO" id="GO:0044205">
    <property type="term" value="P:'de novo' UMP biosynthetic process"/>
    <property type="evidence" value="ECO:0007669"/>
    <property type="project" value="UniProtKB-UniRule"/>
</dbReference>
<evidence type="ECO:0000256" key="5">
    <source>
        <dbReference type="ARBA" id="ARBA00022840"/>
    </source>
</evidence>
<dbReference type="PANTHER" id="PTHR43418:SF7">
    <property type="entry name" value="CARBAMOYL-PHOSPHATE SYNTHASE SMALL CHAIN"/>
    <property type="match status" value="1"/>
</dbReference>
<feature type="binding site" evidence="8">
    <location>
        <position position="212"/>
    </location>
    <ligand>
        <name>L-glutamine</name>
        <dbReference type="ChEBI" id="CHEBI:58359"/>
    </ligand>
</feature>
<dbReference type="PROSITE" id="PS51273">
    <property type="entry name" value="GATASE_TYPE_1"/>
    <property type="match status" value="1"/>
</dbReference>
<dbReference type="SUPFAM" id="SSF52021">
    <property type="entry name" value="Carbamoyl phosphate synthetase, small subunit N-terminal domain"/>
    <property type="match status" value="1"/>
</dbReference>
<keyword evidence="8" id="KW-0055">Arginine biosynthesis</keyword>
<dbReference type="NCBIfam" id="TIGR01368">
    <property type="entry name" value="CPSaseIIsmall"/>
    <property type="match status" value="1"/>
</dbReference>
<dbReference type="PRINTS" id="PR00096">
    <property type="entry name" value="GATASE"/>
</dbReference>
<accession>A0A2K1NY45</accession>
<reference evidence="10 11" key="1">
    <citation type="submission" date="2013-12" db="EMBL/GenBank/DDBJ databases">
        <title>Comparative genomics of Petrotoga isolates.</title>
        <authorList>
            <person name="Nesbo C.L."/>
            <person name="Charchuk R."/>
            <person name="Chow K."/>
        </authorList>
    </citation>
    <scope>NUCLEOTIDE SEQUENCE [LARGE SCALE GENOMIC DNA]</scope>
    <source>
        <strain evidence="10 11">DSM 13574</strain>
    </source>
</reference>
<comment type="similarity">
    <text evidence="2 8">Belongs to the CarA family.</text>
</comment>
<dbReference type="UniPathway" id="UPA00070">
    <property type="reaction ID" value="UER00115"/>
</dbReference>
<feature type="binding site" evidence="8">
    <location>
        <position position="281"/>
    </location>
    <ligand>
        <name>L-glutamine</name>
        <dbReference type="ChEBI" id="CHEBI:58359"/>
    </ligand>
</feature>
<dbReference type="PRINTS" id="PR00097">
    <property type="entry name" value="ANTSNTHASEII"/>
</dbReference>
<evidence type="ECO:0000313" key="10">
    <source>
        <dbReference type="EMBL" id="PNR95452.1"/>
    </source>
</evidence>
<keyword evidence="6 8" id="KW-0315">Glutamine amidotransferase</keyword>
<feature type="binding site" evidence="8">
    <location>
        <position position="45"/>
    </location>
    <ligand>
        <name>L-glutamine</name>
        <dbReference type="ChEBI" id="CHEBI:58359"/>
    </ligand>
</feature>
<dbReference type="HAMAP" id="MF_01209">
    <property type="entry name" value="CPSase_S_chain"/>
    <property type="match status" value="1"/>
</dbReference>
<dbReference type="PRINTS" id="PR00099">
    <property type="entry name" value="CPSGATASE"/>
</dbReference>
<dbReference type="EC" id="6.3.5.5" evidence="8"/>
<dbReference type="RefSeq" id="WP_103067371.1">
    <property type="nucleotide sequence ID" value="NZ_AZRL01000021.1"/>
</dbReference>
<dbReference type="GO" id="GO:0006541">
    <property type="term" value="P:glutamine metabolic process"/>
    <property type="evidence" value="ECO:0007669"/>
    <property type="project" value="InterPro"/>
</dbReference>
<dbReference type="GO" id="GO:0005524">
    <property type="term" value="F:ATP binding"/>
    <property type="evidence" value="ECO:0007669"/>
    <property type="project" value="UniProtKB-UniRule"/>
</dbReference>
<name>A0A2K1NY45_9BACT</name>
<feature type="binding site" evidence="8">
    <location>
        <position position="283"/>
    </location>
    <ligand>
        <name>L-glutamine</name>
        <dbReference type="ChEBI" id="CHEBI:58359"/>
    </ligand>
</feature>
<comment type="caution">
    <text evidence="10">The sequence shown here is derived from an EMBL/GenBank/DDBJ whole genome shotgun (WGS) entry which is preliminary data.</text>
</comment>
<dbReference type="Proteomes" id="UP000236434">
    <property type="component" value="Unassembled WGS sequence"/>
</dbReference>
<feature type="binding site" evidence="8">
    <location>
        <position position="243"/>
    </location>
    <ligand>
        <name>L-glutamine</name>
        <dbReference type="ChEBI" id="CHEBI:58359"/>
    </ligand>
</feature>
<dbReference type="EMBL" id="AZRL01000021">
    <property type="protein sequence ID" value="PNR95452.1"/>
    <property type="molecule type" value="Genomic_DNA"/>
</dbReference>
<comment type="subunit">
    <text evidence="8">Composed of two chains; the small (or glutamine) chain promotes the hydrolysis of glutamine to ammonia, which is used by the large (or ammonia) chain to synthesize carbamoyl phosphate. Tetramer of heterodimers (alpha,beta)4.</text>
</comment>
<dbReference type="CDD" id="cd01744">
    <property type="entry name" value="GATase1_CPSase"/>
    <property type="match status" value="1"/>
</dbReference>
<keyword evidence="4 8" id="KW-0547">Nucleotide-binding</keyword>
<feature type="region of interest" description="CPSase" evidence="8">
    <location>
        <begin position="1"/>
        <end position="163"/>
    </location>
</feature>
<proteinExistence type="inferred from homology"/>
<feature type="binding site" evidence="8">
    <location>
        <position position="284"/>
    </location>
    <ligand>
        <name>L-glutamine</name>
        <dbReference type="ChEBI" id="CHEBI:58359"/>
    </ligand>
</feature>
<dbReference type="Pfam" id="PF00988">
    <property type="entry name" value="CPSase_sm_chain"/>
    <property type="match status" value="1"/>
</dbReference>
<gene>
    <name evidence="8" type="primary">carA</name>
    <name evidence="10" type="ORF">X929_07560</name>
</gene>
<organism evidence="10 11">
    <name type="scientific">Petrotoga olearia DSM 13574</name>
    <dbReference type="NCBI Taxonomy" id="1122955"/>
    <lineage>
        <taxon>Bacteria</taxon>
        <taxon>Thermotogati</taxon>
        <taxon>Thermotogota</taxon>
        <taxon>Thermotogae</taxon>
        <taxon>Petrotogales</taxon>
        <taxon>Petrotogaceae</taxon>
        <taxon>Petrotoga</taxon>
    </lineage>
</organism>
<dbReference type="Pfam" id="PF00117">
    <property type="entry name" value="GATase"/>
    <property type="match status" value="1"/>
</dbReference>
<comment type="catalytic activity">
    <reaction evidence="7 8">
        <text>hydrogencarbonate + L-glutamine + 2 ATP + H2O = carbamoyl phosphate + L-glutamate + 2 ADP + phosphate + 2 H(+)</text>
        <dbReference type="Rhea" id="RHEA:18633"/>
        <dbReference type="ChEBI" id="CHEBI:15377"/>
        <dbReference type="ChEBI" id="CHEBI:15378"/>
        <dbReference type="ChEBI" id="CHEBI:17544"/>
        <dbReference type="ChEBI" id="CHEBI:29985"/>
        <dbReference type="ChEBI" id="CHEBI:30616"/>
        <dbReference type="ChEBI" id="CHEBI:43474"/>
        <dbReference type="ChEBI" id="CHEBI:58228"/>
        <dbReference type="ChEBI" id="CHEBI:58359"/>
        <dbReference type="ChEBI" id="CHEBI:456216"/>
        <dbReference type="EC" id="6.3.5.5"/>
    </reaction>
</comment>
<evidence type="ECO:0000256" key="7">
    <source>
        <dbReference type="ARBA" id="ARBA00048816"/>
    </source>
</evidence>
<feature type="domain" description="Carbamoyl-phosphate synthase small subunit N-terminal" evidence="9">
    <location>
        <begin position="1"/>
        <end position="131"/>
    </location>
</feature>
<dbReference type="SMART" id="SM01097">
    <property type="entry name" value="CPSase_sm_chain"/>
    <property type="match status" value="1"/>
</dbReference>
<dbReference type="Gene3D" id="3.50.30.20">
    <property type="entry name" value="Carbamoyl-phosphate synthase small subunit, N-terminal domain"/>
    <property type="match status" value="1"/>
</dbReference>
<dbReference type="InterPro" id="IPR002474">
    <property type="entry name" value="CarbamoylP_synth_ssu_N"/>
</dbReference>
<evidence type="ECO:0000256" key="2">
    <source>
        <dbReference type="ARBA" id="ARBA00007800"/>
    </source>
</evidence>
<feature type="active site" evidence="8">
    <location>
        <position position="324"/>
    </location>
</feature>
<evidence type="ECO:0000256" key="3">
    <source>
        <dbReference type="ARBA" id="ARBA00022598"/>
    </source>
</evidence>
<dbReference type="GO" id="GO:0004359">
    <property type="term" value="F:glutaminase activity"/>
    <property type="evidence" value="ECO:0007669"/>
    <property type="project" value="RHEA"/>
</dbReference>
<comment type="catalytic activity">
    <reaction evidence="8">
        <text>L-glutamine + H2O = L-glutamate + NH4(+)</text>
        <dbReference type="Rhea" id="RHEA:15889"/>
        <dbReference type="ChEBI" id="CHEBI:15377"/>
        <dbReference type="ChEBI" id="CHEBI:28938"/>
        <dbReference type="ChEBI" id="CHEBI:29985"/>
        <dbReference type="ChEBI" id="CHEBI:58359"/>
    </reaction>
</comment>
<dbReference type="InterPro" id="IPR006274">
    <property type="entry name" value="CarbamoylP_synth_ssu"/>
</dbReference>
<dbReference type="InterPro" id="IPR050472">
    <property type="entry name" value="Anth_synth/Amidotransfase"/>
</dbReference>
<dbReference type="SUPFAM" id="SSF52317">
    <property type="entry name" value="Class I glutamine amidotransferase-like"/>
    <property type="match status" value="1"/>
</dbReference>
<evidence type="ECO:0000256" key="8">
    <source>
        <dbReference type="HAMAP-Rule" id="MF_01209"/>
    </source>
</evidence>
<evidence type="ECO:0000256" key="6">
    <source>
        <dbReference type="ARBA" id="ARBA00022962"/>
    </source>
</evidence>
<feature type="active site" description="Nucleophile" evidence="8">
    <location>
        <position position="239"/>
    </location>
</feature>
<dbReference type="AlphaFoldDB" id="A0A2K1NY45"/>
<keyword evidence="5 8" id="KW-0067">ATP-binding</keyword>
<protein>
    <recommendedName>
        <fullName evidence="8">Carbamoyl phosphate synthase small chain</fullName>
        <ecNumber evidence="8">6.3.5.5</ecNumber>
    </recommendedName>
    <alternativeName>
        <fullName evidence="8">Carbamoyl phosphate synthetase glutamine chain</fullName>
    </alternativeName>
</protein>
<dbReference type="InterPro" id="IPR017926">
    <property type="entry name" value="GATASE"/>
</dbReference>
<comment type="pathway">
    <text evidence="1 8">Amino-acid biosynthesis; L-arginine biosynthesis; carbamoyl phosphate from bicarbonate: step 1/1.</text>
</comment>
<keyword evidence="3 8" id="KW-0436">Ligase</keyword>
<dbReference type="OrthoDB" id="9804328at2"/>
<dbReference type="PANTHER" id="PTHR43418">
    <property type="entry name" value="MULTIFUNCTIONAL TRYPTOPHAN BIOSYNTHESIS PROTEIN-RELATED"/>
    <property type="match status" value="1"/>
</dbReference>
<evidence type="ECO:0000256" key="1">
    <source>
        <dbReference type="ARBA" id="ARBA00005077"/>
    </source>
</evidence>
<feature type="binding site" evidence="8">
    <location>
        <position position="214"/>
    </location>
    <ligand>
        <name>L-glutamine</name>
        <dbReference type="ChEBI" id="CHEBI:58359"/>
    </ligand>
</feature>
<evidence type="ECO:0000259" key="9">
    <source>
        <dbReference type="SMART" id="SM01097"/>
    </source>
</evidence>
<dbReference type="InterPro" id="IPR029062">
    <property type="entry name" value="Class_I_gatase-like"/>
</dbReference>
<feature type="binding site" evidence="8">
    <location>
        <position position="240"/>
    </location>
    <ligand>
        <name>L-glutamine</name>
        <dbReference type="ChEBI" id="CHEBI:58359"/>
    </ligand>
</feature>
<dbReference type="GO" id="GO:0004088">
    <property type="term" value="F:carbamoyl-phosphate synthase (glutamine-hydrolyzing) activity"/>
    <property type="evidence" value="ECO:0007669"/>
    <property type="project" value="UniProtKB-UniRule"/>
</dbReference>